<dbReference type="EMBL" id="JACGCM010001217">
    <property type="protein sequence ID" value="KAF6158809.1"/>
    <property type="molecule type" value="Genomic_DNA"/>
</dbReference>
<evidence type="ECO:0000259" key="8">
    <source>
        <dbReference type="Pfam" id="PF09733"/>
    </source>
</evidence>
<dbReference type="GO" id="GO:0008270">
    <property type="term" value="F:zinc ion binding"/>
    <property type="evidence" value="ECO:0007669"/>
    <property type="project" value="UniProtKB-KW"/>
</dbReference>
<evidence type="ECO:0000256" key="1">
    <source>
        <dbReference type="ARBA" id="ARBA00007416"/>
    </source>
</evidence>
<reference evidence="9 10" key="1">
    <citation type="journal article" date="2020" name="IScience">
        <title>Genome Sequencing of the Endangered Kingdonia uniflora (Circaeasteraceae, Ranunculales) Reveals Potential Mechanisms of Evolutionary Specialization.</title>
        <authorList>
            <person name="Sun Y."/>
            <person name="Deng T."/>
            <person name="Zhang A."/>
            <person name="Moore M.J."/>
            <person name="Landis J.B."/>
            <person name="Lin N."/>
            <person name="Zhang H."/>
            <person name="Zhang X."/>
            <person name="Huang J."/>
            <person name="Zhang X."/>
            <person name="Sun H."/>
            <person name="Wang H."/>
        </authorList>
    </citation>
    <scope>NUCLEOTIDE SEQUENCE [LARGE SCALE GENOMIC DNA]</scope>
    <source>
        <strain evidence="9">TB1705</strain>
        <tissue evidence="9">Leaf</tissue>
    </source>
</reference>
<evidence type="ECO:0000256" key="5">
    <source>
        <dbReference type="ARBA" id="ARBA00023015"/>
    </source>
</evidence>
<evidence type="ECO:0000313" key="10">
    <source>
        <dbReference type="Proteomes" id="UP000541444"/>
    </source>
</evidence>
<feature type="domain" description="Polycomb protein VEFS-Box" evidence="8">
    <location>
        <begin position="301"/>
        <end position="420"/>
    </location>
</feature>
<protein>
    <recommendedName>
        <fullName evidence="8">Polycomb protein VEFS-Box domain-containing protein</fullName>
    </recommendedName>
</protein>
<evidence type="ECO:0000313" key="9">
    <source>
        <dbReference type="EMBL" id="KAF6158809.1"/>
    </source>
</evidence>
<evidence type="ECO:0000256" key="4">
    <source>
        <dbReference type="ARBA" id="ARBA00022833"/>
    </source>
</evidence>
<organism evidence="9 10">
    <name type="scientific">Kingdonia uniflora</name>
    <dbReference type="NCBI Taxonomy" id="39325"/>
    <lineage>
        <taxon>Eukaryota</taxon>
        <taxon>Viridiplantae</taxon>
        <taxon>Streptophyta</taxon>
        <taxon>Embryophyta</taxon>
        <taxon>Tracheophyta</taxon>
        <taxon>Spermatophyta</taxon>
        <taxon>Magnoliopsida</taxon>
        <taxon>Ranunculales</taxon>
        <taxon>Circaeasteraceae</taxon>
        <taxon>Kingdonia</taxon>
    </lineage>
</organism>
<dbReference type="PANTHER" id="PTHR22597:SF0">
    <property type="entry name" value="POLYCOMB PROTEIN SUZ12"/>
    <property type="match status" value="1"/>
</dbReference>
<dbReference type="PANTHER" id="PTHR22597">
    <property type="entry name" value="POLYCOMB GROUP PROTEIN"/>
    <property type="match status" value="1"/>
</dbReference>
<dbReference type="GO" id="GO:0005634">
    <property type="term" value="C:nucleus"/>
    <property type="evidence" value="ECO:0007669"/>
    <property type="project" value="TreeGrafter"/>
</dbReference>
<dbReference type="Pfam" id="PF09733">
    <property type="entry name" value="VEFS-Box"/>
    <property type="match status" value="1"/>
</dbReference>
<comment type="similarity">
    <text evidence="1">Belongs to the VEFS (VRN2-EMF2-FIS2-SU(Z)12) family.</text>
</comment>
<dbReference type="InterPro" id="IPR019135">
    <property type="entry name" value="Polycomb_protein_VEFS-Box"/>
</dbReference>
<evidence type="ECO:0000256" key="6">
    <source>
        <dbReference type="ARBA" id="ARBA00023163"/>
    </source>
</evidence>
<keyword evidence="10" id="KW-1185">Reference proteome</keyword>
<evidence type="ECO:0000256" key="3">
    <source>
        <dbReference type="ARBA" id="ARBA00022771"/>
    </source>
</evidence>
<feature type="region of interest" description="Disordered" evidence="7">
    <location>
        <begin position="139"/>
        <end position="158"/>
    </location>
</feature>
<keyword evidence="3" id="KW-0863">Zinc-finger</keyword>
<sequence>MRMNIGLSPVDLRLQECAISLIVTRYLITLMEVRQKGTRRKQFTDEFPIDSRGKGLVIDPNEGTDEPGMSDPEDEVTEDFSCAFCLVQCASFKETNEQQAVNVFIKTDIWRPEIVAEELDPRGVTFCLCSKARKRRRSKNISQNSAHVHPHVLEPDSAEVPRESILGELKEKDAATHSFAMPTTASPMDSVNDGQPSKGREKTLKDFLKENDLQKGPENTYVSVSECIEHVISSPTITSQSSECNQSVFGSNLSPPAMLQFAKTRKLSAERTDPRKYVFLLILIKLELFSLATNFIFSSRMLLQKRQFFHSHRAQPMAMEQVFSERDSEDEVDDDIADFEDRRMLDDFVDVSKDEKQIMHLWNSFVRKQRVLADGHIPWACEAFSKLHGCDLGRAPALLRCWRLFMIKLWNHCLLDAQTIDNCNKILEKIQNESSEDNRQS</sequence>
<dbReference type="GO" id="GO:0031490">
    <property type="term" value="F:chromatin DNA binding"/>
    <property type="evidence" value="ECO:0007669"/>
    <property type="project" value="TreeGrafter"/>
</dbReference>
<evidence type="ECO:0000256" key="2">
    <source>
        <dbReference type="ARBA" id="ARBA00022723"/>
    </source>
</evidence>
<comment type="caution">
    <text evidence="9">The sequence shown here is derived from an EMBL/GenBank/DDBJ whole genome shotgun (WGS) entry which is preliminary data.</text>
</comment>
<accession>A0A7J7MV48</accession>
<dbReference type="CDD" id="cd21553">
    <property type="entry name" value="VEFS-box_EMF2-like"/>
    <property type="match status" value="1"/>
</dbReference>
<keyword evidence="6" id="KW-0804">Transcription</keyword>
<feature type="region of interest" description="Disordered" evidence="7">
    <location>
        <begin position="54"/>
        <end position="73"/>
    </location>
</feature>
<proteinExistence type="inferred from homology"/>
<keyword evidence="4" id="KW-0862">Zinc</keyword>
<dbReference type="Proteomes" id="UP000541444">
    <property type="component" value="Unassembled WGS sequence"/>
</dbReference>
<keyword evidence="2" id="KW-0479">Metal-binding</keyword>
<name>A0A7J7MV48_9MAGN</name>
<feature type="region of interest" description="Disordered" evidence="7">
    <location>
        <begin position="181"/>
        <end position="200"/>
    </location>
</feature>
<dbReference type="OrthoDB" id="166746at2759"/>
<feature type="compositionally biased region" description="Polar residues" evidence="7">
    <location>
        <begin position="181"/>
        <end position="195"/>
    </location>
</feature>
<keyword evidence="5" id="KW-0805">Transcription regulation</keyword>
<dbReference type="AlphaFoldDB" id="A0A7J7MV48"/>
<evidence type="ECO:0000256" key="7">
    <source>
        <dbReference type="SAM" id="MobiDB-lite"/>
    </source>
</evidence>
<gene>
    <name evidence="9" type="ORF">GIB67_012452</name>
</gene>